<dbReference type="PROSITE" id="PS00211">
    <property type="entry name" value="ABC_TRANSPORTER_1"/>
    <property type="match status" value="2"/>
</dbReference>
<dbReference type="GO" id="GO:0005886">
    <property type="term" value="C:plasma membrane"/>
    <property type="evidence" value="ECO:0007669"/>
    <property type="project" value="UniProtKB-SubCell"/>
</dbReference>
<dbReference type="GO" id="GO:0015833">
    <property type="term" value="P:peptide transport"/>
    <property type="evidence" value="ECO:0007669"/>
    <property type="project" value="InterPro"/>
</dbReference>
<dbReference type="SUPFAM" id="SSF52540">
    <property type="entry name" value="P-loop containing nucleoside triphosphate hydrolases"/>
    <property type="match status" value="2"/>
</dbReference>
<keyword evidence="6" id="KW-0067">ATP-binding</keyword>
<dbReference type="SMART" id="SM00382">
    <property type="entry name" value="AAA"/>
    <property type="match status" value="2"/>
</dbReference>
<dbReference type="InterPro" id="IPR050388">
    <property type="entry name" value="ABC_Ni/Peptide_Import"/>
</dbReference>
<dbReference type="NCBIfam" id="NF008453">
    <property type="entry name" value="PRK11308.1"/>
    <property type="match status" value="2"/>
</dbReference>
<keyword evidence="7" id="KW-0472">Membrane</keyword>
<dbReference type="InterPro" id="IPR017871">
    <property type="entry name" value="ABC_transporter-like_CS"/>
</dbReference>
<dbReference type="Proteomes" id="UP000002734">
    <property type="component" value="Chromosome"/>
</dbReference>
<dbReference type="GO" id="GO:0016887">
    <property type="term" value="F:ATP hydrolysis activity"/>
    <property type="evidence" value="ECO:0007669"/>
    <property type="project" value="InterPro"/>
</dbReference>
<dbReference type="PANTHER" id="PTHR43297">
    <property type="entry name" value="OLIGOPEPTIDE TRANSPORT ATP-BINDING PROTEIN APPD"/>
    <property type="match status" value="1"/>
</dbReference>
<dbReference type="STRING" id="579405.Dd703_1182"/>
<evidence type="ECO:0000256" key="6">
    <source>
        <dbReference type="ARBA" id="ARBA00022840"/>
    </source>
</evidence>
<name>C6CCU5_MUSP7</name>
<dbReference type="HOGENOM" id="CLU_000604_86_2_6"/>
<dbReference type="KEGG" id="dda:Dd703_1182"/>
<evidence type="ECO:0000259" key="10">
    <source>
        <dbReference type="PROSITE" id="PS50893"/>
    </source>
</evidence>
<evidence type="ECO:0000256" key="3">
    <source>
        <dbReference type="ARBA" id="ARBA00022448"/>
    </source>
</evidence>
<comment type="subcellular location">
    <subcellularLocation>
        <location evidence="1">Cell inner membrane</location>
        <topology evidence="1">Peripheral membrane protein</topology>
    </subcellularLocation>
</comment>
<keyword evidence="3" id="KW-0813">Transport</keyword>
<dbReference type="GO" id="GO:0005524">
    <property type="term" value="F:ATP binding"/>
    <property type="evidence" value="ECO:0007669"/>
    <property type="project" value="UniProtKB-KW"/>
</dbReference>
<keyword evidence="12" id="KW-1185">Reference proteome</keyword>
<dbReference type="PROSITE" id="PS50893">
    <property type="entry name" value="ABC_TRANSPORTER_2"/>
    <property type="match status" value="2"/>
</dbReference>
<dbReference type="Pfam" id="PF00005">
    <property type="entry name" value="ABC_tran"/>
    <property type="match status" value="2"/>
</dbReference>
<comment type="similarity">
    <text evidence="2">Belongs to the ABC transporter superfamily.</text>
</comment>
<evidence type="ECO:0000256" key="7">
    <source>
        <dbReference type="ARBA" id="ARBA00023136"/>
    </source>
</evidence>
<organism evidence="11 12">
    <name type="scientific">Musicola paradisiaca (strain Ech703)</name>
    <name type="common">Dickeya paradisiaca</name>
    <name type="synonym">Dickeya dadantii</name>
    <dbReference type="NCBI Taxonomy" id="579405"/>
    <lineage>
        <taxon>Bacteria</taxon>
        <taxon>Pseudomonadati</taxon>
        <taxon>Pseudomonadota</taxon>
        <taxon>Gammaproteobacteria</taxon>
        <taxon>Enterobacterales</taxon>
        <taxon>Pectobacteriaceae</taxon>
        <taxon>Musicola</taxon>
    </lineage>
</organism>
<evidence type="ECO:0000313" key="12">
    <source>
        <dbReference type="Proteomes" id="UP000002734"/>
    </source>
</evidence>
<protein>
    <recommendedName>
        <fullName evidence="8">ABC-type dipeptide transporter</fullName>
        <ecNumber evidence="8">7.4.2.9</ecNumber>
    </recommendedName>
</protein>
<keyword evidence="4" id="KW-1003">Cell membrane</keyword>
<dbReference type="InterPro" id="IPR013563">
    <property type="entry name" value="Oligopep_ABC_C"/>
</dbReference>
<feature type="domain" description="ABC transporter" evidence="10">
    <location>
        <begin position="293"/>
        <end position="543"/>
    </location>
</feature>
<dbReference type="EC" id="7.4.2.9" evidence="8"/>
<comment type="catalytic activity">
    <reaction evidence="9">
        <text>a dipeptide(out) + ATP + H2O = a dipeptide(in) + ADP + phosphate + H(+)</text>
        <dbReference type="Rhea" id="RHEA:23120"/>
        <dbReference type="ChEBI" id="CHEBI:15377"/>
        <dbReference type="ChEBI" id="CHEBI:15378"/>
        <dbReference type="ChEBI" id="CHEBI:30616"/>
        <dbReference type="ChEBI" id="CHEBI:43474"/>
        <dbReference type="ChEBI" id="CHEBI:90799"/>
        <dbReference type="ChEBI" id="CHEBI:456216"/>
        <dbReference type="EC" id="7.4.2.9"/>
    </reaction>
</comment>
<dbReference type="PANTHER" id="PTHR43297:SF2">
    <property type="entry name" value="DIPEPTIDE TRANSPORT ATP-BINDING PROTEIN DPPD"/>
    <property type="match status" value="1"/>
</dbReference>
<evidence type="ECO:0000256" key="2">
    <source>
        <dbReference type="ARBA" id="ARBA00005417"/>
    </source>
</evidence>
<reference evidence="11" key="1">
    <citation type="submission" date="2009-06" db="EMBL/GenBank/DDBJ databases">
        <title>Complete sequence of Dickeya dadantii Ech703.</title>
        <authorList>
            <consortium name="US DOE Joint Genome Institute"/>
            <person name="Lucas S."/>
            <person name="Copeland A."/>
            <person name="Lapidus A."/>
            <person name="Glavina del Rio T."/>
            <person name="Dalin E."/>
            <person name="Tice H."/>
            <person name="Bruce D."/>
            <person name="Goodwin L."/>
            <person name="Pitluck S."/>
            <person name="Chertkov O."/>
            <person name="Brettin T."/>
            <person name="Detter J.C."/>
            <person name="Han C."/>
            <person name="Larimer F."/>
            <person name="Land M."/>
            <person name="Hauser L."/>
            <person name="Kyrpides N."/>
            <person name="Mikhailova N."/>
            <person name="Balakrishnan V."/>
            <person name="Glasner J."/>
            <person name="Perna N.T."/>
        </authorList>
    </citation>
    <scope>NUCLEOTIDE SEQUENCE [LARGE SCALE GENOMIC DNA]</scope>
    <source>
        <strain evidence="11">Ech703</strain>
    </source>
</reference>
<feature type="domain" description="ABC transporter" evidence="10">
    <location>
        <begin position="25"/>
        <end position="272"/>
    </location>
</feature>
<keyword evidence="5" id="KW-0547">Nucleotide-binding</keyword>
<dbReference type="NCBIfam" id="NF007739">
    <property type="entry name" value="PRK10419.1"/>
    <property type="match status" value="2"/>
</dbReference>
<dbReference type="InterPro" id="IPR003593">
    <property type="entry name" value="AAA+_ATPase"/>
</dbReference>
<dbReference type="EMBL" id="CP001654">
    <property type="protein sequence ID" value="ACS84986.1"/>
    <property type="molecule type" value="Genomic_DNA"/>
</dbReference>
<evidence type="ECO:0000313" key="11">
    <source>
        <dbReference type="EMBL" id="ACS84986.1"/>
    </source>
</evidence>
<evidence type="ECO:0000256" key="1">
    <source>
        <dbReference type="ARBA" id="ARBA00004417"/>
    </source>
</evidence>
<dbReference type="InterPro" id="IPR003439">
    <property type="entry name" value="ABC_transporter-like_ATP-bd"/>
</dbReference>
<evidence type="ECO:0000256" key="4">
    <source>
        <dbReference type="ARBA" id="ARBA00022475"/>
    </source>
</evidence>
<dbReference type="AlphaFoldDB" id="C6CCU5"/>
<gene>
    <name evidence="11" type="ordered locus">Dd703_1182</name>
</gene>
<dbReference type="eggNOG" id="COG4172">
    <property type="taxonomic scope" value="Bacteria"/>
</dbReference>
<dbReference type="InterPro" id="IPR027417">
    <property type="entry name" value="P-loop_NTPase"/>
</dbReference>
<evidence type="ECO:0000256" key="9">
    <source>
        <dbReference type="ARBA" id="ARBA00047356"/>
    </source>
</evidence>
<evidence type="ECO:0000256" key="8">
    <source>
        <dbReference type="ARBA" id="ARBA00038852"/>
    </source>
</evidence>
<proteinExistence type="inferred from homology"/>
<dbReference type="Pfam" id="PF08352">
    <property type="entry name" value="oligo_HPY"/>
    <property type="match status" value="1"/>
</dbReference>
<evidence type="ECO:0000256" key="5">
    <source>
        <dbReference type="ARBA" id="ARBA00022741"/>
    </source>
</evidence>
<dbReference type="CDD" id="cd03257">
    <property type="entry name" value="ABC_NikE_OppD_transporters"/>
    <property type="match status" value="2"/>
</dbReference>
<accession>C6CCU5</accession>
<dbReference type="Gene3D" id="3.40.50.300">
    <property type="entry name" value="P-loop containing nucleotide triphosphate hydrolases"/>
    <property type="match status" value="2"/>
</dbReference>
<sequence>MKNILYIITPFSDRYTAMTSASPLLTVTDLAIRTSRDKPLVNHIAFSVHAGEIVALVGESGSGKTLSALSLVGLLPEGLHHAAGEVCLDGQTIATPGNAYAPQVRGQRIGMVFQEPMSSMNPVLTVGEQIAEVLVRHQRLGWRQAQREAIALLERVGIVEPARRARQYIHQLSGGMRQRVMIASAISCKPSLLIADEPTTALDVTIQAQILDLLQELQRERGMGVLLITHDLGVVARYAHRACVMHQGNIVEQGEVPVLLSCPQAAYTRKLIAASQPEPAAFRQVSESDNPLIKLENVTKSYAQPAAVPFFPGRSHTVLHAASITVERGEIVGLIGESGSGKTTLGRMAIGLIPADDGVVEFDGINLGRANCRQRRQLRRRAQIIFQDPYASLDPAMSVGEQIAEPLRVHRLCPADEIPARVAALLTRVGLEPHHAGRRPGAFSGGQRQRIVIARALALEPELLVADEAVSALDLSVRGQILALLGQLRATLGLSILFISHDLGAVRQICDRVVVLYHGVIVERGTTEQVLDRPAHEYTRRLVAAAPDIRQSLAQRRANDGPASARDQA</sequence>